<name>A0ABT5IDT8_9CAUL</name>
<evidence type="ECO:0000313" key="2">
    <source>
        <dbReference type="EMBL" id="MDC7694354.1"/>
    </source>
</evidence>
<evidence type="ECO:0000256" key="1">
    <source>
        <dbReference type="SAM" id="MobiDB-lite"/>
    </source>
</evidence>
<gene>
    <name evidence="2" type="ORF">PQU94_08675</name>
</gene>
<reference evidence="2 3" key="1">
    <citation type="submission" date="2023-01" db="EMBL/GenBank/DDBJ databases">
        <title>Novel species of the genus Asticcacaulis isolated from rivers.</title>
        <authorList>
            <person name="Lu H."/>
        </authorList>
    </citation>
    <scope>NUCLEOTIDE SEQUENCE [LARGE SCALE GENOMIC DNA]</scope>
    <source>
        <strain evidence="2 3">DXS10W</strain>
    </source>
</reference>
<sequence length="119" mass="12378">MMKRSEMVLAGAERLFQTEEAVDRALTETGEMLAALLRMRMAGGLSAVMGQEAVEGIISSATALAQARREIITVHGHLNKVKTQMGCATVAVGAGDTKPGTSGDKIIPAQGHNEAVTAS</sequence>
<organism evidence="2 3">
    <name type="scientific">Asticcacaulis currens</name>
    <dbReference type="NCBI Taxonomy" id="2984210"/>
    <lineage>
        <taxon>Bacteria</taxon>
        <taxon>Pseudomonadati</taxon>
        <taxon>Pseudomonadota</taxon>
        <taxon>Alphaproteobacteria</taxon>
        <taxon>Caulobacterales</taxon>
        <taxon>Caulobacteraceae</taxon>
        <taxon>Asticcacaulis</taxon>
    </lineage>
</organism>
<keyword evidence="3" id="KW-1185">Reference proteome</keyword>
<proteinExistence type="predicted"/>
<evidence type="ECO:0000313" key="3">
    <source>
        <dbReference type="Proteomes" id="UP001216595"/>
    </source>
</evidence>
<protein>
    <submittedName>
        <fullName evidence="2">Uncharacterized protein</fullName>
    </submittedName>
</protein>
<accession>A0ABT5IDT8</accession>
<dbReference type="RefSeq" id="WP_272741065.1">
    <property type="nucleotide sequence ID" value="NZ_JAQQKW010000004.1"/>
</dbReference>
<dbReference type="EMBL" id="JAQQKW010000004">
    <property type="protein sequence ID" value="MDC7694354.1"/>
    <property type="molecule type" value="Genomic_DNA"/>
</dbReference>
<feature type="region of interest" description="Disordered" evidence="1">
    <location>
        <begin position="96"/>
        <end position="119"/>
    </location>
</feature>
<dbReference type="Proteomes" id="UP001216595">
    <property type="component" value="Unassembled WGS sequence"/>
</dbReference>
<comment type="caution">
    <text evidence="2">The sequence shown here is derived from an EMBL/GenBank/DDBJ whole genome shotgun (WGS) entry which is preliminary data.</text>
</comment>